<sequence>MTQLKISSVTKLNNKELQLIRGGTDPASGSYAAGYAIGSWFREMYNIWSYGLTHLTDR</sequence>
<organism evidence="1 2">
    <name type="scientific">Lutimonas vermicola</name>
    <dbReference type="NCBI Taxonomy" id="414288"/>
    <lineage>
        <taxon>Bacteria</taxon>
        <taxon>Pseudomonadati</taxon>
        <taxon>Bacteroidota</taxon>
        <taxon>Flavobacteriia</taxon>
        <taxon>Flavobacteriales</taxon>
        <taxon>Flavobacteriaceae</taxon>
        <taxon>Lutimonas</taxon>
    </lineage>
</organism>
<keyword evidence="2" id="KW-1185">Reference proteome</keyword>
<dbReference type="EMBL" id="JBCDNA010000003">
    <property type="protein sequence ID" value="MEL4456806.1"/>
    <property type="molecule type" value="Genomic_DNA"/>
</dbReference>
<accession>A0ABU9L5I8</accession>
<reference evidence="1 2" key="1">
    <citation type="submission" date="2024-04" db="EMBL/GenBank/DDBJ databases">
        <title>whole genome sequencing of Lutimonas vermicola strain IMCC1616.</title>
        <authorList>
            <person name="Bae S.S."/>
        </authorList>
    </citation>
    <scope>NUCLEOTIDE SEQUENCE [LARGE SCALE GENOMIC DNA]</scope>
    <source>
        <strain evidence="1 2">IMCC1616</strain>
    </source>
</reference>
<evidence type="ECO:0000313" key="1">
    <source>
        <dbReference type="EMBL" id="MEL4456806.1"/>
    </source>
</evidence>
<dbReference type="RefSeq" id="WP_342160971.1">
    <property type="nucleotide sequence ID" value="NZ_JBCDNA010000003.1"/>
</dbReference>
<gene>
    <name evidence="1" type="ORF">AABB81_12930</name>
</gene>
<protein>
    <recommendedName>
        <fullName evidence="3">Bacteriocin</fullName>
    </recommendedName>
</protein>
<evidence type="ECO:0008006" key="3">
    <source>
        <dbReference type="Google" id="ProtNLM"/>
    </source>
</evidence>
<dbReference type="Proteomes" id="UP001474120">
    <property type="component" value="Unassembled WGS sequence"/>
</dbReference>
<proteinExistence type="predicted"/>
<evidence type="ECO:0000313" key="2">
    <source>
        <dbReference type="Proteomes" id="UP001474120"/>
    </source>
</evidence>
<comment type="caution">
    <text evidence="1">The sequence shown here is derived from an EMBL/GenBank/DDBJ whole genome shotgun (WGS) entry which is preliminary data.</text>
</comment>
<name>A0ABU9L5I8_9FLAO</name>